<dbReference type="PANTHER" id="PTHR16301">
    <property type="entry name" value="IMPACT-RELATED"/>
    <property type="match status" value="1"/>
</dbReference>
<accession>A0A8H5BF66</accession>
<evidence type="ECO:0000259" key="3">
    <source>
        <dbReference type="Pfam" id="PF01205"/>
    </source>
</evidence>
<dbReference type="EMBL" id="JAACJJ010000028">
    <property type="protein sequence ID" value="KAF5322140.1"/>
    <property type="molecule type" value="Genomic_DNA"/>
</dbReference>
<feature type="domain" description="Impact N-terminal" evidence="3">
    <location>
        <begin position="39"/>
        <end position="156"/>
    </location>
</feature>
<feature type="compositionally biased region" description="Basic and acidic residues" evidence="2">
    <location>
        <begin position="188"/>
        <end position="201"/>
    </location>
</feature>
<name>A0A8H5BF66_9AGAR</name>
<dbReference type="GO" id="GO:0005737">
    <property type="term" value="C:cytoplasm"/>
    <property type="evidence" value="ECO:0007669"/>
    <property type="project" value="TreeGrafter"/>
</dbReference>
<dbReference type="Gene3D" id="3.30.230.30">
    <property type="entry name" value="Impact, N-terminal domain"/>
    <property type="match status" value="1"/>
</dbReference>
<dbReference type="Pfam" id="PF01205">
    <property type="entry name" value="Impact_N"/>
    <property type="match status" value="1"/>
</dbReference>
<proteinExistence type="inferred from homology"/>
<dbReference type="GO" id="GO:0006446">
    <property type="term" value="P:regulation of translational initiation"/>
    <property type="evidence" value="ECO:0007669"/>
    <property type="project" value="TreeGrafter"/>
</dbReference>
<dbReference type="Proteomes" id="UP000567179">
    <property type="component" value="Unassembled WGS sequence"/>
</dbReference>
<dbReference type="AlphaFoldDB" id="A0A8H5BF66"/>
<dbReference type="OrthoDB" id="69641at2759"/>
<dbReference type="PANTHER" id="PTHR16301:SF25">
    <property type="entry name" value="PROTEIN IMPACT"/>
    <property type="match status" value="1"/>
</dbReference>
<gene>
    <name evidence="4" type="ORF">D9619_001652</name>
</gene>
<keyword evidence="5" id="KW-1185">Reference proteome</keyword>
<dbReference type="InterPro" id="IPR001498">
    <property type="entry name" value="Impact_N"/>
</dbReference>
<feature type="region of interest" description="Disordered" evidence="2">
    <location>
        <begin position="188"/>
        <end position="211"/>
    </location>
</feature>
<comment type="caution">
    <text evidence="4">The sequence shown here is derived from an EMBL/GenBank/DDBJ whole genome shotgun (WGS) entry which is preliminary data.</text>
</comment>
<dbReference type="InterPro" id="IPR036956">
    <property type="entry name" value="Impact_N_sf"/>
</dbReference>
<comment type="similarity">
    <text evidence="1">Belongs to the IMPACT family.</text>
</comment>
<sequence>MSQSDLFLSNELDGSLDAFLTSKRPEPEPLATSQEIRDRGSIFVANIFQVKTPEAARARASHVKHVLHRKRKATHEIFAWRCMVLKSGRSGLEGDDDFDLVQGSKDDGESWAGGKVLKIMQNLAVIDAVVVVTRWYGGTMLGPARFTHIETCATEVCKAFKQSEEMQDHIETLRNLDSLLASHREQLASLKQSDERRHSDNDSAPIIPSHLKKNTKKSAYEGLDIPKAKRLIQAREASIKSVKGMIAKLKEPEPS</sequence>
<dbReference type="SUPFAM" id="SSF54211">
    <property type="entry name" value="Ribosomal protein S5 domain 2-like"/>
    <property type="match status" value="1"/>
</dbReference>
<evidence type="ECO:0000313" key="5">
    <source>
        <dbReference type="Proteomes" id="UP000567179"/>
    </source>
</evidence>
<dbReference type="InterPro" id="IPR020569">
    <property type="entry name" value="UPF0029_Impact_CS"/>
</dbReference>
<dbReference type="InterPro" id="IPR023582">
    <property type="entry name" value="Impact"/>
</dbReference>
<evidence type="ECO:0000256" key="2">
    <source>
        <dbReference type="SAM" id="MobiDB-lite"/>
    </source>
</evidence>
<dbReference type="PROSITE" id="PS00910">
    <property type="entry name" value="UPF0029"/>
    <property type="match status" value="1"/>
</dbReference>
<organism evidence="4 5">
    <name type="scientific">Psilocybe cf. subviscida</name>
    <dbReference type="NCBI Taxonomy" id="2480587"/>
    <lineage>
        <taxon>Eukaryota</taxon>
        <taxon>Fungi</taxon>
        <taxon>Dikarya</taxon>
        <taxon>Basidiomycota</taxon>
        <taxon>Agaricomycotina</taxon>
        <taxon>Agaricomycetes</taxon>
        <taxon>Agaricomycetidae</taxon>
        <taxon>Agaricales</taxon>
        <taxon>Agaricineae</taxon>
        <taxon>Strophariaceae</taxon>
        <taxon>Psilocybe</taxon>
    </lineage>
</organism>
<evidence type="ECO:0000256" key="1">
    <source>
        <dbReference type="ARBA" id="ARBA00007665"/>
    </source>
</evidence>
<protein>
    <recommendedName>
        <fullName evidence="3">Impact N-terminal domain-containing protein</fullName>
    </recommendedName>
</protein>
<reference evidence="4 5" key="1">
    <citation type="journal article" date="2020" name="ISME J.">
        <title>Uncovering the hidden diversity of litter-decomposition mechanisms in mushroom-forming fungi.</title>
        <authorList>
            <person name="Floudas D."/>
            <person name="Bentzer J."/>
            <person name="Ahren D."/>
            <person name="Johansson T."/>
            <person name="Persson P."/>
            <person name="Tunlid A."/>
        </authorList>
    </citation>
    <scope>NUCLEOTIDE SEQUENCE [LARGE SCALE GENOMIC DNA]</scope>
    <source>
        <strain evidence="4 5">CBS 101986</strain>
    </source>
</reference>
<evidence type="ECO:0000313" key="4">
    <source>
        <dbReference type="EMBL" id="KAF5322140.1"/>
    </source>
</evidence>
<dbReference type="InterPro" id="IPR020568">
    <property type="entry name" value="Ribosomal_Su5_D2-typ_SF"/>
</dbReference>
<dbReference type="GO" id="GO:0140469">
    <property type="term" value="P:GCN2-mediated signaling"/>
    <property type="evidence" value="ECO:0007669"/>
    <property type="project" value="TreeGrafter"/>
</dbReference>